<dbReference type="PANTHER" id="PTHR31739">
    <property type="entry name" value="ENT-COPALYL DIPHOSPHATE SYNTHASE, CHLOROPLASTIC"/>
    <property type="match status" value="1"/>
</dbReference>
<dbReference type="RefSeq" id="WP_131944728.1">
    <property type="nucleotide sequence ID" value="NZ_BAAAMX010000003.1"/>
</dbReference>
<dbReference type="Proteomes" id="UP000295431">
    <property type="component" value="Unassembled WGS sequence"/>
</dbReference>
<dbReference type="Pfam" id="PF13243">
    <property type="entry name" value="SQHop_cyclase_C"/>
    <property type="match status" value="1"/>
</dbReference>
<dbReference type="InterPro" id="IPR032696">
    <property type="entry name" value="SQ_cyclase_C"/>
</dbReference>
<dbReference type="GO" id="GO:0016102">
    <property type="term" value="P:diterpenoid biosynthetic process"/>
    <property type="evidence" value="ECO:0007669"/>
    <property type="project" value="TreeGrafter"/>
</dbReference>
<comment type="caution">
    <text evidence="2">The sequence shown here is derived from an EMBL/GenBank/DDBJ whole genome shotgun (WGS) entry which is preliminary data.</text>
</comment>
<dbReference type="GO" id="GO:0010333">
    <property type="term" value="F:terpene synthase activity"/>
    <property type="evidence" value="ECO:0007669"/>
    <property type="project" value="InterPro"/>
</dbReference>
<accession>A0A4R4NB46</accession>
<organism evidence="2 3">
    <name type="scientific">Actinomadura bangladeshensis</name>
    <dbReference type="NCBI Taxonomy" id="453573"/>
    <lineage>
        <taxon>Bacteria</taxon>
        <taxon>Bacillati</taxon>
        <taxon>Actinomycetota</taxon>
        <taxon>Actinomycetes</taxon>
        <taxon>Streptosporangiales</taxon>
        <taxon>Thermomonosporaceae</taxon>
        <taxon>Actinomadura</taxon>
    </lineage>
</organism>
<dbReference type="PANTHER" id="PTHR31739:SF25">
    <property type="entry name" value="(E,E)-GERANYLLINALOOL SYNTHASE"/>
    <property type="match status" value="1"/>
</dbReference>
<dbReference type="EMBL" id="SMJW01000332">
    <property type="protein sequence ID" value="TDC04643.1"/>
    <property type="molecule type" value="Genomic_DNA"/>
</dbReference>
<dbReference type="InterPro" id="IPR050148">
    <property type="entry name" value="Terpene_synthase-like"/>
</dbReference>
<sequence length="564" mass="58362">MTAVPSPRVPGQADADTVEAARELIEGLLAYPWGQVSPSVYETGRLVTLAPWLNGHGERLSYLVESQRPDGTWGAPATGYALVPTLSAVEALLAELTRRSGADDDRLVRSAAAGLRAIDERMCGPAGASVDLPDLPAIELIAPSLTQRINASLARLRDRPVPGLAAWAGRGLGAPAGLDGAKLAFVRALLGSGADVPQKLLHALEIADDGPAGPAGLRPEPTGTIGASPAATAAWLGARAADDPSSPARWYLETVVAQHGGPVPCGFPLTVFERGWVLAWLIRAGIPVTVPPELVLSLTAPLGPAGTPAAEGLPADADTTAGALYALALLGAHHRPDPLYAYETDTHFCTWQGEEGASVTTNAHVLEAFGQYLDACERTGGAPGADVRAGRARYAATVAKAAGWLRGQQRPDGSWDDRWHASPLYATACAAIALARFGGGDSAGAVGAARRWVLGSQRPDGSWGRWDGTPEETAYAVQLLLLTDPSPGAAVRDAVARAVPHLHRSLSSADPGEADEPALWHDKDLYRPAAIVRAGTLAALHLARRAAASAAADGPASGHDVSPR</sequence>
<evidence type="ECO:0000313" key="2">
    <source>
        <dbReference type="EMBL" id="TDC04643.1"/>
    </source>
</evidence>
<name>A0A4R4NB46_9ACTN</name>
<gene>
    <name evidence="2" type="ORF">E1284_36575</name>
</gene>
<dbReference type="SUPFAM" id="SSF48239">
    <property type="entry name" value="Terpenoid cyclases/Protein prenyltransferases"/>
    <property type="match status" value="1"/>
</dbReference>
<evidence type="ECO:0000259" key="1">
    <source>
        <dbReference type="Pfam" id="PF13243"/>
    </source>
</evidence>
<dbReference type="AlphaFoldDB" id="A0A4R4NB46"/>
<keyword evidence="3" id="KW-1185">Reference proteome</keyword>
<evidence type="ECO:0000313" key="3">
    <source>
        <dbReference type="Proteomes" id="UP000295431"/>
    </source>
</evidence>
<protein>
    <recommendedName>
        <fullName evidence="1">Squalene cyclase C-terminal domain-containing protein</fullName>
    </recommendedName>
</protein>
<dbReference type="Gene3D" id="1.50.10.160">
    <property type="match status" value="1"/>
</dbReference>
<dbReference type="OrthoDB" id="9758578at2"/>
<dbReference type="InterPro" id="IPR008930">
    <property type="entry name" value="Terpenoid_cyclase/PrenylTrfase"/>
</dbReference>
<feature type="domain" description="Squalene cyclase C-terminal" evidence="1">
    <location>
        <begin position="393"/>
        <end position="467"/>
    </location>
</feature>
<proteinExistence type="predicted"/>
<dbReference type="Gene3D" id="1.50.10.20">
    <property type="match status" value="1"/>
</dbReference>
<reference evidence="2 3" key="1">
    <citation type="submission" date="2019-03" db="EMBL/GenBank/DDBJ databases">
        <title>Draft genome sequences of novel Actinobacteria.</title>
        <authorList>
            <person name="Sahin N."/>
            <person name="Ay H."/>
            <person name="Saygin H."/>
        </authorList>
    </citation>
    <scope>NUCLEOTIDE SEQUENCE [LARGE SCALE GENOMIC DNA]</scope>
    <source>
        <strain evidence="2 3">DSM 45347</strain>
    </source>
</reference>
<dbReference type="GO" id="GO:0000287">
    <property type="term" value="F:magnesium ion binding"/>
    <property type="evidence" value="ECO:0007669"/>
    <property type="project" value="TreeGrafter"/>
</dbReference>